<dbReference type="InterPro" id="IPR001387">
    <property type="entry name" value="Cro/C1-type_HTH"/>
</dbReference>
<evidence type="ECO:0000313" key="3">
    <source>
        <dbReference type="Proteomes" id="UP001524502"/>
    </source>
</evidence>
<dbReference type="Gene3D" id="1.10.260.40">
    <property type="entry name" value="lambda repressor-like DNA-binding domains"/>
    <property type="match status" value="1"/>
</dbReference>
<accession>A0ABT1RPP1</accession>
<proteinExistence type="predicted"/>
<evidence type="ECO:0000313" key="2">
    <source>
        <dbReference type="EMBL" id="MCQ4637161.1"/>
    </source>
</evidence>
<dbReference type="SUPFAM" id="SSF47413">
    <property type="entry name" value="lambda repressor-like DNA-binding domains"/>
    <property type="match status" value="1"/>
</dbReference>
<name>A0ABT1RPP1_9FIRM</name>
<dbReference type="Proteomes" id="UP001524502">
    <property type="component" value="Unassembled WGS sequence"/>
</dbReference>
<dbReference type="Pfam" id="PF01381">
    <property type="entry name" value="HTH_3"/>
    <property type="match status" value="1"/>
</dbReference>
<dbReference type="PROSITE" id="PS50943">
    <property type="entry name" value="HTH_CROC1"/>
    <property type="match status" value="1"/>
</dbReference>
<dbReference type="InterPro" id="IPR010982">
    <property type="entry name" value="Lambda_DNA-bd_dom_sf"/>
</dbReference>
<comment type="caution">
    <text evidence="2">The sequence shown here is derived from an EMBL/GenBank/DDBJ whole genome shotgun (WGS) entry which is preliminary data.</text>
</comment>
<sequence length="128" mass="14547">MTLQKNLATIMNAIRDTRDQTLTEFAKELDISRSSLQKILDGKGNPRIDTVEHLARHLDMEPLSLLSCSYMEEQLHVAIPLLQIGDEILKLPKDKRLQFVELFHKIMLLLADSDTDASGRPDDSSFVE</sequence>
<dbReference type="EMBL" id="JANFXK010000010">
    <property type="protein sequence ID" value="MCQ4637161.1"/>
    <property type="molecule type" value="Genomic_DNA"/>
</dbReference>
<dbReference type="RefSeq" id="WP_256132351.1">
    <property type="nucleotide sequence ID" value="NZ_JANFXK010000010.1"/>
</dbReference>
<dbReference type="CDD" id="cd00093">
    <property type="entry name" value="HTH_XRE"/>
    <property type="match status" value="1"/>
</dbReference>
<gene>
    <name evidence="2" type="ORF">NE619_10530</name>
</gene>
<keyword evidence="3" id="KW-1185">Reference proteome</keyword>
<organism evidence="2 3">
    <name type="scientific">Anaerovorax odorimutans</name>
    <dbReference type="NCBI Taxonomy" id="109327"/>
    <lineage>
        <taxon>Bacteria</taxon>
        <taxon>Bacillati</taxon>
        <taxon>Bacillota</taxon>
        <taxon>Clostridia</taxon>
        <taxon>Peptostreptococcales</taxon>
        <taxon>Anaerovoracaceae</taxon>
        <taxon>Anaerovorax</taxon>
    </lineage>
</organism>
<protein>
    <submittedName>
        <fullName evidence="2">Helix-turn-helix domain-containing protein</fullName>
    </submittedName>
</protein>
<dbReference type="SMART" id="SM00530">
    <property type="entry name" value="HTH_XRE"/>
    <property type="match status" value="1"/>
</dbReference>
<reference evidence="2 3" key="1">
    <citation type="submission" date="2022-06" db="EMBL/GenBank/DDBJ databases">
        <title>Isolation of gut microbiota from human fecal samples.</title>
        <authorList>
            <person name="Pamer E.G."/>
            <person name="Barat B."/>
            <person name="Waligurski E."/>
            <person name="Medina S."/>
            <person name="Paddock L."/>
            <person name="Mostad J."/>
        </authorList>
    </citation>
    <scope>NUCLEOTIDE SEQUENCE [LARGE SCALE GENOMIC DNA]</scope>
    <source>
        <strain evidence="2 3">SL.3.17</strain>
    </source>
</reference>
<feature type="domain" description="HTH cro/C1-type" evidence="1">
    <location>
        <begin position="21"/>
        <end position="66"/>
    </location>
</feature>
<evidence type="ECO:0000259" key="1">
    <source>
        <dbReference type="PROSITE" id="PS50943"/>
    </source>
</evidence>